<dbReference type="RefSeq" id="WP_230274657.1">
    <property type="nucleotide sequence ID" value="NZ_JAJKFW010000025.1"/>
</dbReference>
<reference evidence="2" key="1">
    <citation type="submission" date="2021-11" db="EMBL/GenBank/DDBJ databases">
        <title>Genome sequence.</title>
        <authorList>
            <person name="Sun Q."/>
        </authorList>
    </citation>
    <scope>NUCLEOTIDE SEQUENCE</scope>
    <source>
        <strain evidence="2">JC740</strain>
    </source>
</reference>
<evidence type="ECO:0000313" key="3">
    <source>
        <dbReference type="Proteomes" id="UP001430306"/>
    </source>
</evidence>
<protein>
    <submittedName>
        <fullName evidence="2">Uncharacterized protein</fullName>
    </submittedName>
</protein>
<keyword evidence="1" id="KW-1133">Transmembrane helix</keyword>
<proteinExistence type="predicted"/>
<keyword evidence="1" id="KW-0472">Membrane</keyword>
<sequence>MNDQNPYQTTIEISPDPYNSTGIQYGGIGRTAFIVGYIGIIVAQWALALIAVRFTDAGAGQIGLPLQLISGVATIALAWYRMINQGSSGFWALGVIVPLLNLFVILRCMCCPMGYADDHKLDTAGKIVGATIFVLFILFVVLIGMIFTRF</sequence>
<feature type="transmembrane region" description="Helical" evidence="1">
    <location>
        <begin position="32"/>
        <end position="52"/>
    </location>
</feature>
<organism evidence="2 3">
    <name type="scientific">Rhodopirellula halodulae</name>
    <dbReference type="NCBI Taxonomy" id="2894198"/>
    <lineage>
        <taxon>Bacteria</taxon>
        <taxon>Pseudomonadati</taxon>
        <taxon>Planctomycetota</taxon>
        <taxon>Planctomycetia</taxon>
        <taxon>Pirellulales</taxon>
        <taxon>Pirellulaceae</taxon>
        <taxon>Rhodopirellula</taxon>
    </lineage>
</organism>
<dbReference type="Proteomes" id="UP001430306">
    <property type="component" value="Unassembled WGS sequence"/>
</dbReference>
<keyword evidence="1" id="KW-0812">Transmembrane</keyword>
<accession>A0ABS8NJH0</accession>
<name>A0ABS8NJH0_9BACT</name>
<feature type="transmembrane region" description="Helical" evidence="1">
    <location>
        <begin position="127"/>
        <end position="147"/>
    </location>
</feature>
<comment type="caution">
    <text evidence="2">The sequence shown here is derived from an EMBL/GenBank/DDBJ whole genome shotgun (WGS) entry which is preliminary data.</text>
</comment>
<gene>
    <name evidence="2" type="ORF">LOC71_15575</name>
</gene>
<feature type="transmembrane region" description="Helical" evidence="1">
    <location>
        <begin position="89"/>
        <end position="106"/>
    </location>
</feature>
<feature type="transmembrane region" description="Helical" evidence="1">
    <location>
        <begin position="64"/>
        <end position="83"/>
    </location>
</feature>
<dbReference type="EMBL" id="JAJKFW010000025">
    <property type="protein sequence ID" value="MCC9643705.1"/>
    <property type="molecule type" value="Genomic_DNA"/>
</dbReference>
<evidence type="ECO:0000313" key="2">
    <source>
        <dbReference type="EMBL" id="MCC9643705.1"/>
    </source>
</evidence>
<keyword evidence="3" id="KW-1185">Reference proteome</keyword>
<evidence type="ECO:0000256" key="1">
    <source>
        <dbReference type="SAM" id="Phobius"/>
    </source>
</evidence>